<dbReference type="InterPro" id="IPR050482">
    <property type="entry name" value="Sensor_HK_TwoCompSys"/>
</dbReference>
<evidence type="ECO:0000256" key="6">
    <source>
        <dbReference type="ARBA" id="ARBA00022777"/>
    </source>
</evidence>
<keyword evidence="9" id="KW-1133">Transmembrane helix</keyword>
<protein>
    <recommendedName>
        <fullName evidence="2">histidine kinase</fullName>
        <ecNumber evidence="2">2.7.13.3</ecNumber>
    </recommendedName>
</protein>
<keyword evidence="9" id="KW-0472">Membrane</keyword>
<dbReference type="SUPFAM" id="SSF55874">
    <property type="entry name" value="ATPase domain of HSP90 chaperone/DNA topoisomerase II/histidine kinase"/>
    <property type="match status" value="1"/>
</dbReference>
<evidence type="ECO:0000256" key="9">
    <source>
        <dbReference type="SAM" id="Phobius"/>
    </source>
</evidence>
<dbReference type="Pfam" id="PF07730">
    <property type="entry name" value="HisKA_3"/>
    <property type="match status" value="1"/>
</dbReference>
<feature type="transmembrane region" description="Helical" evidence="9">
    <location>
        <begin position="65"/>
        <end position="85"/>
    </location>
</feature>
<name>A0ABW1J975_9ACTN</name>
<dbReference type="RefSeq" id="WP_345716654.1">
    <property type="nucleotide sequence ID" value="NZ_BAABFP010000005.1"/>
</dbReference>
<proteinExistence type="predicted"/>
<evidence type="ECO:0000256" key="2">
    <source>
        <dbReference type="ARBA" id="ARBA00012438"/>
    </source>
</evidence>
<keyword evidence="9" id="KW-0812">Transmembrane</keyword>
<dbReference type="CDD" id="cd16917">
    <property type="entry name" value="HATPase_UhpB-NarQ-NarX-like"/>
    <property type="match status" value="1"/>
</dbReference>
<dbReference type="PANTHER" id="PTHR24421">
    <property type="entry name" value="NITRATE/NITRITE SENSOR PROTEIN NARX-RELATED"/>
    <property type="match status" value="1"/>
</dbReference>
<dbReference type="EC" id="2.7.13.3" evidence="2"/>
<dbReference type="Proteomes" id="UP001596189">
    <property type="component" value="Unassembled WGS sequence"/>
</dbReference>
<keyword evidence="5" id="KW-0547">Nucleotide-binding</keyword>
<comment type="caution">
    <text evidence="11">The sequence shown here is derived from an EMBL/GenBank/DDBJ whole genome shotgun (WGS) entry which is preliminary data.</text>
</comment>
<evidence type="ECO:0000256" key="5">
    <source>
        <dbReference type="ARBA" id="ARBA00022741"/>
    </source>
</evidence>
<keyword evidence="8" id="KW-0902">Two-component regulatory system</keyword>
<keyword evidence="12" id="KW-1185">Reference proteome</keyword>
<dbReference type="InterPro" id="IPR036890">
    <property type="entry name" value="HATPase_C_sf"/>
</dbReference>
<evidence type="ECO:0000313" key="12">
    <source>
        <dbReference type="Proteomes" id="UP001596189"/>
    </source>
</evidence>
<evidence type="ECO:0000313" key="11">
    <source>
        <dbReference type="EMBL" id="MFC6005777.1"/>
    </source>
</evidence>
<feature type="transmembrane region" description="Helical" evidence="9">
    <location>
        <begin position="97"/>
        <end position="117"/>
    </location>
</feature>
<reference evidence="12" key="1">
    <citation type="journal article" date="2019" name="Int. J. Syst. Evol. Microbiol.">
        <title>The Global Catalogue of Microorganisms (GCM) 10K type strain sequencing project: providing services to taxonomists for standard genome sequencing and annotation.</title>
        <authorList>
            <consortium name="The Broad Institute Genomics Platform"/>
            <consortium name="The Broad Institute Genome Sequencing Center for Infectious Disease"/>
            <person name="Wu L."/>
            <person name="Ma J."/>
        </authorList>
    </citation>
    <scope>NUCLEOTIDE SEQUENCE [LARGE SCALE GENOMIC DNA]</scope>
    <source>
        <strain evidence="12">KACC 14249</strain>
    </source>
</reference>
<evidence type="ECO:0000256" key="8">
    <source>
        <dbReference type="ARBA" id="ARBA00023012"/>
    </source>
</evidence>
<dbReference type="Gene3D" id="1.20.5.1930">
    <property type="match status" value="1"/>
</dbReference>
<dbReference type="Gene3D" id="3.30.565.10">
    <property type="entry name" value="Histidine kinase-like ATPase, C-terminal domain"/>
    <property type="match status" value="1"/>
</dbReference>
<dbReference type="GO" id="GO:0016301">
    <property type="term" value="F:kinase activity"/>
    <property type="evidence" value="ECO:0007669"/>
    <property type="project" value="UniProtKB-KW"/>
</dbReference>
<evidence type="ECO:0000259" key="10">
    <source>
        <dbReference type="Pfam" id="PF07730"/>
    </source>
</evidence>
<dbReference type="InterPro" id="IPR011712">
    <property type="entry name" value="Sig_transdc_His_kin_sub3_dim/P"/>
</dbReference>
<feature type="transmembrane region" description="Helical" evidence="9">
    <location>
        <begin position="12"/>
        <end position="45"/>
    </location>
</feature>
<comment type="catalytic activity">
    <reaction evidence="1">
        <text>ATP + protein L-histidine = ADP + protein N-phospho-L-histidine.</text>
        <dbReference type="EC" id="2.7.13.3"/>
    </reaction>
</comment>
<feature type="transmembrane region" description="Helical" evidence="9">
    <location>
        <begin position="123"/>
        <end position="142"/>
    </location>
</feature>
<keyword evidence="3" id="KW-0597">Phosphoprotein</keyword>
<gene>
    <name evidence="11" type="ORF">ACFQDO_01435</name>
</gene>
<dbReference type="EMBL" id="JBHSRD010000002">
    <property type="protein sequence ID" value="MFC6005777.1"/>
    <property type="molecule type" value="Genomic_DNA"/>
</dbReference>
<dbReference type="PANTHER" id="PTHR24421:SF10">
    <property type="entry name" value="NITRATE_NITRITE SENSOR PROTEIN NARQ"/>
    <property type="match status" value="1"/>
</dbReference>
<feature type="domain" description="Signal transduction histidine kinase subgroup 3 dimerisation and phosphoacceptor" evidence="10">
    <location>
        <begin position="174"/>
        <end position="240"/>
    </location>
</feature>
<keyword evidence="6 11" id="KW-0418">Kinase</keyword>
<sequence>MSLVARLRSTRLDVLLTGILMLAGIVQQAFFPIAGPVPAVLYVVGSTLPLAWRHTYPVESALASSAFWLIPLDGYPVLGFVVVLLQFFSLGSLGAPRLAVVLVTVWAALASVAGTLLGPEQAVASVGAVLVVVAPVLAGRLVRHQRAQNLALASLAEQLRAERLRAEEAAVGSERARIAQELHDVVGHEVTLIAIQAEAAAAALRVTPERAVEPVEAIRSTAHRTLGEIRGVLDVLSPQQDAQRAGEEDLLTLAARARSVGIANSLAVTGDTPPEQTPVALAVHRIVRECLTNAGRHALGAIVCLNVDWTPDMVEVRSTNDVAASVPPVPGRGLTGIRHRAELLGGSYDATCVNGRFEVRVRIPLIARATP</sequence>
<keyword evidence="7" id="KW-0067">ATP-binding</keyword>
<organism evidence="11 12">
    <name type="scientific">Angustibacter luteus</name>
    <dbReference type="NCBI Taxonomy" id="658456"/>
    <lineage>
        <taxon>Bacteria</taxon>
        <taxon>Bacillati</taxon>
        <taxon>Actinomycetota</taxon>
        <taxon>Actinomycetes</taxon>
        <taxon>Kineosporiales</taxon>
        <taxon>Kineosporiaceae</taxon>
    </lineage>
</organism>
<evidence type="ECO:0000256" key="1">
    <source>
        <dbReference type="ARBA" id="ARBA00000085"/>
    </source>
</evidence>
<accession>A0ABW1J975</accession>
<evidence type="ECO:0000256" key="4">
    <source>
        <dbReference type="ARBA" id="ARBA00022679"/>
    </source>
</evidence>
<evidence type="ECO:0000256" key="7">
    <source>
        <dbReference type="ARBA" id="ARBA00022840"/>
    </source>
</evidence>
<keyword evidence="4" id="KW-0808">Transferase</keyword>
<evidence type="ECO:0000256" key="3">
    <source>
        <dbReference type="ARBA" id="ARBA00022553"/>
    </source>
</evidence>